<dbReference type="GO" id="GO:0051479">
    <property type="term" value="P:mannosylglycerate biosynthetic process"/>
    <property type="evidence" value="ECO:0007669"/>
    <property type="project" value="InterPro"/>
</dbReference>
<evidence type="ECO:0000313" key="4">
    <source>
        <dbReference type="Proteomes" id="UP001295740"/>
    </source>
</evidence>
<proteinExistence type="predicted"/>
<evidence type="ECO:0000259" key="2">
    <source>
        <dbReference type="PROSITE" id="PS50222"/>
    </source>
</evidence>
<dbReference type="InterPro" id="IPR018247">
    <property type="entry name" value="EF_Hand_1_Ca_BS"/>
</dbReference>
<sequence length="693" mass="75447">MAMWEYLSPGLAAPEDRKTKAWTEAETIRLVLVVLQADNPELNMKSWKGIVAGANATSGTNGHGARGGLYAIAAIKGVRQPPACTVPMVMAVPLTRLDVTTSRFRCNNNIDDSALETLVRVGNDLLARIGSNGVVGTLPNGNTKFVCYERKIDGTGLCLAAINNDKKGLKRSKPSLLETLKSTTGFADVTVKYGWPPQALGPDQHSVALQTLGLSEQLSIENAKLLNYRPLGLWLNSAYAKYIVKGNFMTLSARPKAILEYQKKYQVSAVSSSFYSFGTTSRSNVQINVLLRVIELDSGPSSPANGDVFVAREALTSIETQMATVIPCMNEDYRTIEGQTPMTRCRKRSPPEDDEHRLFRHGADVTKFKTPMQGDNSVRLSDELAGYYGKMSDHRRRIEGKGPGDNGLRCSQSILSFAFDPGPIVPSLLCARSCRSACVQHARGSFTVATSTSSTLSIGGCMNAVLANAVRSFRTCSSLGRSPLPRTEATSSTSLSLVRNVSLTLLGLVLGVVASSGYSGTVRGAGLVETSMIVRHLSPGLIFTMRLKAMSQFTPVRNENVFIKTGYDEAAGNENAIVKNDGNEDIVIKNEDNEAAWDIAGIEAVGNETRPTPLQGIPDVRRARAAWKNADDTLKNIMEVVNINGDGKIKYESRHRFRVFIEAAERQLFYLFKKIDRDRDGRVDKEELHGAPA</sequence>
<dbReference type="Gene3D" id="1.10.238.10">
    <property type="entry name" value="EF-hand"/>
    <property type="match status" value="1"/>
</dbReference>
<dbReference type="PROSITE" id="PS50222">
    <property type="entry name" value="EF_HAND_2"/>
    <property type="match status" value="1"/>
</dbReference>
<evidence type="ECO:0000256" key="1">
    <source>
        <dbReference type="ARBA" id="ARBA00022837"/>
    </source>
</evidence>
<evidence type="ECO:0000313" key="3">
    <source>
        <dbReference type="EMBL" id="CAJ2500386.1"/>
    </source>
</evidence>
<keyword evidence="1" id="KW-0106">Calcium</keyword>
<organism evidence="3 4">
    <name type="scientific">Anthostomella pinea</name>
    <dbReference type="NCBI Taxonomy" id="933095"/>
    <lineage>
        <taxon>Eukaryota</taxon>
        <taxon>Fungi</taxon>
        <taxon>Dikarya</taxon>
        <taxon>Ascomycota</taxon>
        <taxon>Pezizomycotina</taxon>
        <taxon>Sordariomycetes</taxon>
        <taxon>Xylariomycetidae</taxon>
        <taxon>Xylariales</taxon>
        <taxon>Xylariaceae</taxon>
        <taxon>Anthostomella</taxon>
    </lineage>
</organism>
<feature type="domain" description="EF-hand" evidence="2">
    <location>
        <begin position="663"/>
        <end position="693"/>
    </location>
</feature>
<gene>
    <name evidence="3" type="ORF">KHLLAP_LOCUS854</name>
</gene>
<dbReference type="GO" id="GO:0050504">
    <property type="term" value="F:mannosyl-3-phosphoglycerate synthase activity"/>
    <property type="evidence" value="ECO:0007669"/>
    <property type="project" value="InterPro"/>
</dbReference>
<accession>A0AAI8YD31</accession>
<comment type="caution">
    <text evidence="3">The sequence shown here is derived from an EMBL/GenBank/DDBJ whole genome shotgun (WGS) entry which is preliminary data.</text>
</comment>
<dbReference type="SUPFAM" id="SSF47473">
    <property type="entry name" value="EF-hand"/>
    <property type="match status" value="1"/>
</dbReference>
<dbReference type="EMBL" id="CAUWAG010000003">
    <property type="protein sequence ID" value="CAJ2500386.1"/>
    <property type="molecule type" value="Genomic_DNA"/>
</dbReference>
<name>A0AAI8YD31_9PEZI</name>
<keyword evidence="4" id="KW-1185">Reference proteome</keyword>
<dbReference type="InterPro" id="IPR012812">
    <property type="entry name" value="Osmo_MPG_synth"/>
</dbReference>
<dbReference type="InterPro" id="IPR002048">
    <property type="entry name" value="EF_hand_dom"/>
</dbReference>
<dbReference type="Pfam" id="PF09488">
    <property type="entry name" value="Osmo_MPGsynth"/>
    <property type="match status" value="1"/>
</dbReference>
<dbReference type="InterPro" id="IPR011992">
    <property type="entry name" value="EF-hand-dom_pair"/>
</dbReference>
<dbReference type="GO" id="GO:0005737">
    <property type="term" value="C:cytoplasm"/>
    <property type="evidence" value="ECO:0007669"/>
    <property type="project" value="InterPro"/>
</dbReference>
<reference evidence="3" key="1">
    <citation type="submission" date="2023-10" db="EMBL/GenBank/DDBJ databases">
        <authorList>
            <person name="Hackl T."/>
        </authorList>
    </citation>
    <scope>NUCLEOTIDE SEQUENCE</scope>
</reference>
<dbReference type="GO" id="GO:0005509">
    <property type="term" value="F:calcium ion binding"/>
    <property type="evidence" value="ECO:0007669"/>
    <property type="project" value="InterPro"/>
</dbReference>
<protein>
    <submittedName>
        <fullName evidence="3">Uu.00g032390.m01.CDS01</fullName>
    </submittedName>
</protein>
<dbReference type="PROSITE" id="PS00018">
    <property type="entry name" value="EF_HAND_1"/>
    <property type="match status" value="1"/>
</dbReference>
<dbReference type="Proteomes" id="UP001295740">
    <property type="component" value="Unassembled WGS sequence"/>
</dbReference>
<dbReference type="Gene3D" id="3.90.550.10">
    <property type="entry name" value="Spore Coat Polysaccharide Biosynthesis Protein SpsA, Chain A"/>
    <property type="match status" value="1"/>
</dbReference>
<dbReference type="AlphaFoldDB" id="A0AAI8YD31"/>
<dbReference type="InterPro" id="IPR029044">
    <property type="entry name" value="Nucleotide-diphossugar_trans"/>
</dbReference>